<dbReference type="EMBL" id="BTCM01000005">
    <property type="protein sequence ID" value="GMK58184.1"/>
    <property type="molecule type" value="Genomic_DNA"/>
</dbReference>
<proteinExistence type="predicted"/>
<evidence type="ECO:0000313" key="1">
    <source>
        <dbReference type="EMBL" id="GMK58184.1"/>
    </source>
</evidence>
<reference evidence="1" key="2">
    <citation type="submission" date="2023-06" db="EMBL/GenBank/DDBJ databases">
        <authorList>
            <person name="Kobayashi Y."/>
            <person name="Kayamori A."/>
            <person name="Aoki K."/>
            <person name="Shiwa Y."/>
            <person name="Fujita N."/>
            <person name="Sugita T."/>
            <person name="Iwasaki W."/>
            <person name="Tanaka N."/>
            <person name="Takashima M."/>
        </authorList>
    </citation>
    <scope>NUCLEOTIDE SEQUENCE</scope>
    <source>
        <strain evidence="1">HIS016</strain>
    </source>
</reference>
<dbReference type="AlphaFoldDB" id="A0AAD3TWL5"/>
<name>A0AAD3TWL5_9TREE</name>
<dbReference type="Proteomes" id="UP001222932">
    <property type="component" value="Unassembled WGS sequence"/>
</dbReference>
<reference evidence="1" key="1">
    <citation type="journal article" date="2023" name="BMC Genomics">
        <title>Chromosome-level genome assemblies of Cutaneotrichosporon spp. (Trichosporonales, Basidiomycota) reveal imbalanced evolution between nucleotide sequences and chromosome synteny.</title>
        <authorList>
            <person name="Kobayashi Y."/>
            <person name="Kayamori A."/>
            <person name="Aoki K."/>
            <person name="Shiwa Y."/>
            <person name="Matsutani M."/>
            <person name="Fujita N."/>
            <person name="Sugita T."/>
            <person name="Iwasaki W."/>
            <person name="Tanaka N."/>
            <person name="Takashima M."/>
        </authorList>
    </citation>
    <scope>NUCLEOTIDE SEQUENCE</scope>
    <source>
        <strain evidence="1">HIS016</strain>
    </source>
</reference>
<comment type="caution">
    <text evidence="1">The sequence shown here is derived from an EMBL/GenBank/DDBJ whole genome shotgun (WGS) entry which is preliminary data.</text>
</comment>
<keyword evidence="2" id="KW-1185">Reference proteome</keyword>
<protein>
    <submittedName>
        <fullName evidence="1">Uncharacterized protein</fullName>
    </submittedName>
</protein>
<sequence length="132" mass="14681">MPGALRSPRASIAMAFLTFAAFALFLTLNLATPIGDFSLITVNMGPQREWRASFGIYGVCYHDILKRVTLPTPTHNRGKVCTEQAMGWKMETKLFEDLETFGISVPSLVAVLTKGFFFVPLTTDLIFITLLF</sequence>
<gene>
    <name evidence="1" type="ORF">CspeluHIS016_0502160</name>
</gene>
<organism evidence="1 2">
    <name type="scientific">Cutaneotrichosporon spelunceum</name>
    <dbReference type="NCBI Taxonomy" id="1672016"/>
    <lineage>
        <taxon>Eukaryota</taxon>
        <taxon>Fungi</taxon>
        <taxon>Dikarya</taxon>
        <taxon>Basidiomycota</taxon>
        <taxon>Agaricomycotina</taxon>
        <taxon>Tremellomycetes</taxon>
        <taxon>Trichosporonales</taxon>
        <taxon>Trichosporonaceae</taxon>
        <taxon>Cutaneotrichosporon</taxon>
    </lineage>
</organism>
<accession>A0AAD3TWL5</accession>
<evidence type="ECO:0000313" key="2">
    <source>
        <dbReference type="Proteomes" id="UP001222932"/>
    </source>
</evidence>